<evidence type="ECO:0000256" key="14">
    <source>
        <dbReference type="ARBA" id="ARBA00045871"/>
    </source>
</evidence>
<dbReference type="CDD" id="cd13411">
    <property type="entry name" value="TNFRSF11A"/>
    <property type="match status" value="1"/>
</dbReference>
<dbReference type="AlphaFoldDB" id="A0A8J6AQD7"/>
<dbReference type="GO" id="GO:0019955">
    <property type="term" value="F:cytokine binding"/>
    <property type="evidence" value="ECO:0007669"/>
    <property type="project" value="TreeGrafter"/>
</dbReference>
<dbReference type="PANTHER" id="PTHR47134">
    <property type="entry name" value="TUMOR NECROSIS FACTOR RECEPTOR SUPERFAMILY MEMBER 11A"/>
    <property type="match status" value="1"/>
</dbReference>
<dbReference type="GO" id="GO:0060749">
    <property type="term" value="P:mammary gland alveolus development"/>
    <property type="evidence" value="ECO:0007669"/>
    <property type="project" value="TreeGrafter"/>
</dbReference>
<dbReference type="GO" id="GO:0009897">
    <property type="term" value="C:external side of plasma membrane"/>
    <property type="evidence" value="ECO:0007669"/>
    <property type="project" value="TreeGrafter"/>
</dbReference>
<evidence type="ECO:0000256" key="7">
    <source>
        <dbReference type="ARBA" id="ARBA00022989"/>
    </source>
</evidence>
<keyword evidence="3 18" id="KW-0812">Transmembrane</keyword>
<dbReference type="InterPro" id="IPR001368">
    <property type="entry name" value="TNFR/NGFR_Cys_rich_reg"/>
</dbReference>
<dbReference type="SUPFAM" id="SSF57586">
    <property type="entry name" value="TNF receptor-like"/>
    <property type="match status" value="2"/>
</dbReference>
<keyword evidence="5" id="KW-0677">Repeat</keyword>
<feature type="domain" description="TNFR-Cys" evidence="19">
    <location>
        <begin position="33"/>
        <end position="68"/>
    </location>
</feature>
<evidence type="ECO:0000256" key="3">
    <source>
        <dbReference type="ARBA" id="ARBA00022692"/>
    </source>
</evidence>
<dbReference type="PRINTS" id="PR01974">
    <property type="entry name" value="TNFACTORR11A"/>
</dbReference>
<dbReference type="FunFam" id="2.10.50.10:FF:000041">
    <property type="entry name" value="Tumor necrosis factor receptor superfamily member 5"/>
    <property type="match status" value="1"/>
</dbReference>
<evidence type="ECO:0000256" key="12">
    <source>
        <dbReference type="ARBA" id="ARBA00031089"/>
    </source>
</evidence>
<evidence type="ECO:0000259" key="19">
    <source>
        <dbReference type="PROSITE" id="PS50050"/>
    </source>
</evidence>
<keyword evidence="8 18" id="KW-0472">Membrane</keyword>
<dbReference type="OrthoDB" id="9889060at2759"/>
<feature type="disulfide bond" evidence="16">
    <location>
        <begin position="154"/>
        <end position="169"/>
    </location>
</feature>
<dbReference type="GO" id="GO:0006952">
    <property type="term" value="P:defense response"/>
    <property type="evidence" value="ECO:0007669"/>
    <property type="project" value="UniProtKB-ARBA"/>
</dbReference>
<dbReference type="GO" id="GO:0070555">
    <property type="term" value="P:response to interleukin-1"/>
    <property type="evidence" value="ECO:0007669"/>
    <property type="project" value="TreeGrafter"/>
</dbReference>
<evidence type="ECO:0000256" key="18">
    <source>
        <dbReference type="SAM" id="Phobius"/>
    </source>
</evidence>
<keyword evidence="10 20" id="KW-0675">Receptor</keyword>
<feature type="region of interest" description="Disordered" evidence="17">
    <location>
        <begin position="448"/>
        <end position="533"/>
    </location>
</feature>
<dbReference type="GO" id="GO:0051094">
    <property type="term" value="P:positive regulation of developmental process"/>
    <property type="evidence" value="ECO:0007669"/>
    <property type="project" value="UniProtKB-ARBA"/>
</dbReference>
<evidence type="ECO:0000256" key="16">
    <source>
        <dbReference type="PROSITE-ProRule" id="PRU00206"/>
    </source>
</evidence>
<protein>
    <recommendedName>
        <fullName evidence="2">Tumor necrosis factor receptor superfamily member 5</fullName>
    </recommendedName>
    <alternativeName>
        <fullName evidence="12">B-cell surface antigen CD40</fullName>
    </alternativeName>
    <alternativeName>
        <fullName evidence="13">CD40L receptor</fullName>
    </alternativeName>
</protein>
<evidence type="ECO:0000256" key="2">
    <source>
        <dbReference type="ARBA" id="ARBA00015766"/>
    </source>
</evidence>
<organism evidence="20 21">
    <name type="scientific">Galemys pyrenaicus</name>
    <name type="common">Iberian desman</name>
    <name type="synonym">Pyrenean desman</name>
    <dbReference type="NCBI Taxonomy" id="202257"/>
    <lineage>
        <taxon>Eukaryota</taxon>
        <taxon>Metazoa</taxon>
        <taxon>Chordata</taxon>
        <taxon>Craniata</taxon>
        <taxon>Vertebrata</taxon>
        <taxon>Euteleostomi</taxon>
        <taxon>Mammalia</taxon>
        <taxon>Eutheria</taxon>
        <taxon>Laurasiatheria</taxon>
        <taxon>Eulipotyphla</taxon>
        <taxon>Talpidae</taxon>
        <taxon>Galemys</taxon>
    </lineage>
</organism>
<comment type="subcellular location">
    <subcellularLocation>
        <location evidence="1">Membrane</location>
        <topology evidence="1">Single-pass type I membrane protein</topology>
    </subcellularLocation>
</comment>
<dbReference type="Pfam" id="PF18278">
    <property type="entry name" value="RANK_CRD_2"/>
    <property type="match status" value="1"/>
</dbReference>
<feature type="disulfide bond" evidence="16">
    <location>
        <begin position="47"/>
        <end position="60"/>
    </location>
</feature>
<sequence length="630" mass="66663">MQMEFWSARALRCDAPCPPTPPHMQVTFEIAPPCTSERHYEHLGRCCSKCEPGKFMSSKCTATSESVCVPCGPDEYLDTWNEEDKCLLHKVCDTGKALVAVEPGNRTAPRRCACTFGYHWSRDCDCCRRNTECAPGFGAQHPVQLDKDTVCQPCLAGYFSDALSSTEKCKPWTNCTALGGTITHPGTEKSDVICSSSLLSRKPPNEPQIYLPGLIILLLFMSVALVAAVIFGVYYRKKGKALTANLWHWINEACGSLRGNKQESPARSSSQAQAEAPSPREFCEGAFLLTLKEKMFSDHLCCPDGGGVYGGASAGGGPCGQGEDSRMLTLVSETEGDPFRQMPMEDEYTDRPAQAPDSFLFLTQPGSRSTPPFSEPLEVGENDSLSHCFTGTENAVDSGGCAFMDPLTRTDWPPVTSEKYLQKEVERGGHPHWTGSCSPADACAGCGHPPKAEQTPSLDAPQSGPLPQCAHGVGLLSEEAADRAEPGGLSTDDADGSHPSSGRGGPGPGSPSGDQPPASGNVTGNSNSTFISSGQVMNFKGDIIVVYVSQNSQEGPAGPGGGAGEPSVGRPVQEESPPCCDSFAGLGPRFPDTCAGAEECPGPGQQESGAPEPDKASRPVQEQGEPGARR</sequence>
<evidence type="ECO:0000256" key="10">
    <source>
        <dbReference type="ARBA" id="ARBA00023170"/>
    </source>
</evidence>
<dbReference type="PROSITE" id="PS00652">
    <property type="entry name" value="TNFR_NGFR_1"/>
    <property type="match status" value="1"/>
</dbReference>
<gene>
    <name evidence="20" type="ORF">J0S82_011720</name>
</gene>
<keyword evidence="21" id="KW-1185">Reference proteome</keyword>
<dbReference type="GO" id="GO:0072674">
    <property type="term" value="P:multinuclear osteoclast differentiation"/>
    <property type="evidence" value="ECO:0007669"/>
    <property type="project" value="TreeGrafter"/>
</dbReference>
<feature type="compositionally biased region" description="Polar residues" evidence="17">
    <location>
        <begin position="521"/>
        <end position="533"/>
    </location>
</feature>
<reference evidence="20" key="1">
    <citation type="journal article" date="2021" name="Evol. Appl.">
        <title>The genome of the Pyrenean desman and the effects of bottlenecks and inbreeding on the genomic landscape of an endangered species.</title>
        <authorList>
            <person name="Escoda L."/>
            <person name="Castresana J."/>
        </authorList>
    </citation>
    <scope>NUCLEOTIDE SEQUENCE</scope>
    <source>
        <strain evidence="20">IBE-C5619</strain>
    </source>
</reference>
<dbReference type="Gene3D" id="2.10.50.10">
    <property type="entry name" value="Tumor Necrosis Factor Receptor, subunit A, domain 2"/>
    <property type="match status" value="2"/>
</dbReference>
<keyword evidence="9 16" id="KW-1015">Disulfide bond</keyword>
<evidence type="ECO:0000256" key="5">
    <source>
        <dbReference type="ARBA" id="ARBA00022737"/>
    </source>
</evidence>
<dbReference type="InterPro" id="IPR034040">
    <property type="entry name" value="TNFRSF11A_N"/>
</dbReference>
<dbReference type="InterPro" id="IPR041648">
    <property type="entry name" value="RANK_CRD_2"/>
</dbReference>
<comment type="caution">
    <text evidence="16">Lacks conserved residue(s) required for the propagation of feature annotation.</text>
</comment>
<keyword evidence="6" id="KW-0391">Immunity</keyword>
<keyword evidence="7 18" id="KW-1133">Transmembrane helix</keyword>
<dbReference type="InterPro" id="IPR022361">
    <property type="entry name" value="TNFR_11A"/>
</dbReference>
<feature type="disulfide bond" evidence="16">
    <location>
        <begin position="50"/>
        <end position="68"/>
    </location>
</feature>
<evidence type="ECO:0000313" key="21">
    <source>
        <dbReference type="Proteomes" id="UP000700334"/>
    </source>
</evidence>
<dbReference type="GO" id="GO:0001503">
    <property type="term" value="P:ossification"/>
    <property type="evidence" value="ECO:0007669"/>
    <property type="project" value="TreeGrafter"/>
</dbReference>
<dbReference type="GO" id="GO:0010557">
    <property type="term" value="P:positive regulation of macromolecule biosynthetic process"/>
    <property type="evidence" value="ECO:0007669"/>
    <property type="project" value="UniProtKB-ARBA"/>
</dbReference>
<dbReference type="GO" id="GO:0045935">
    <property type="term" value="P:positive regulation of nucleobase-containing compound metabolic process"/>
    <property type="evidence" value="ECO:0007669"/>
    <property type="project" value="UniProtKB-ARBA"/>
</dbReference>
<feature type="repeat" description="TNFR-Cys" evidence="16">
    <location>
        <begin position="33"/>
        <end position="68"/>
    </location>
</feature>
<dbReference type="PROSITE" id="PS50050">
    <property type="entry name" value="TNFR_NGFR_2"/>
    <property type="match status" value="2"/>
</dbReference>
<evidence type="ECO:0000256" key="13">
    <source>
        <dbReference type="ARBA" id="ARBA00032719"/>
    </source>
</evidence>
<feature type="transmembrane region" description="Helical" evidence="18">
    <location>
        <begin position="209"/>
        <end position="235"/>
    </location>
</feature>
<comment type="caution">
    <text evidence="20">The sequence shown here is derived from an EMBL/GenBank/DDBJ whole genome shotgun (WGS) entry which is preliminary data.</text>
</comment>
<accession>A0A8J6AQD7</accession>
<proteinExistence type="predicted"/>
<comment type="function">
    <text evidence="14">Receptor for TNFSF5/CD40LG. Transduces TRAF6- and MAP3K8-mediated signals that activate ERK in macrophages and B cells, leading to induction of immunoglobulin secretion.</text>
</comment>
<feature type="repeat" description="TNFR-Cys" evidence="16">
    <location>
        <begin position="153"/>
        <end position="194"/>
    </location>
</feature>
<dbReference type="InterPro" id="IPR053075">
    <property type="entry name" value="TNFRSF11A"/>
</dbReference>
<feature type="domain" description="TNFR-Cys" evidence="19">
    <location>
        <begin position="153"/>
        <end position="194"/>
    </location>
</feature>
<dbReference type="GO" id="GO:0023035">
    <property type="term" value="P:CD40 signaling pathway"/>
    <property type="evidence" value="ECO:0007669"/>
    <property type="project" value="UniProtKB-ARBA"/>
</dbReference>
<evidence type="ECO:0000256" key="15">
    <source>
        <dbReference type="ARBA" id="ARBA00061831"/>
    </source>
</evidence>
<name>A0A8J6AQD7_GALPY</name>
<evidence type="ECO:0000256" key="17">
    <source>
        <dbReference type="SAM" id="MobiDB-lite"/>
    </source>
</evidence>
<keyword evidence="4" id="KW-0732">Signal</keyword>
<evidence type="ECO:0000256" key="6">
    <source>
        <dbReference type="ARBA" id="ARBA00022859"/>
    </source>
</evidence>
<dbReference type="GO" id="GO:0045780">
    <property type="term" value="P:positive regulation of bone resorption"/>
    <property type="evidence" value="ECO:0007669"/>
    <property type="project" value="TreeGrafter"/>
</dbReference>
<evidence type="ECO:0000256" key="1">
    <source>
        <dbReference type="ARBA" id="ARBA00004479"/>
    </source>
</evidence>
<evidence type="ECO:0000313" key="20">
    <source>
        <dbReference type="EMBL" id="KAG8521140.1"/>
    </source>
</evidence>
<dbReference type="EMBL" id="JAGFMF010011492">
    <property type="protein sequence ID" value="KAG8521140.1"/>
    <property type="molecule type" value="Genomic_DNA"/>
</dbReference>
<evidence type="ECO:0000256" key="11">
    <source>
        <dbReference type="ARBA" id="ARBA00023180"/>
    </source>
</evidence>
<evidence type="ECO:0000256" key="9">
    <source>
        <dbReference type="ARBA" id="ARBA00023157"/>
    </source>
</evidence>
<evidence type="ECO:0000256" key="4">
    <source>
        <dbReference type="ARBA" id="ARBA00022729"/>
    </source>
</evidence>
<feature type="region of interest" description="Disordered" evidence="17">
    <location>
        <begin position="551"/>
        <end position="630"/>
    </location>
</feature>
<dbReference type="SMART" id="SM00208">
    <property type="entry name" value="TNFR"/>
    <property type="match status" value="4"/>
</dbReference>
<dbReference type="GO" id="GO:0006874">
    <property type="term" value="P:intracellular calcium ion homeostasis"/>
    <property type="evidence" value="ECO:0007669"/>
    <property type="project" value="UniProtKB-ARBA"/>
</dbReference>
<dbReference type="Proteomes" id="UP000700334">
    <property type="component" value="Unassembled WGS sequence"/>
</dbReference>
<dbReference type="GO" id="GO:0048535">
    <property type="term" value="P:lymph node development"/>
    <property type="evidence" value="ECO:0007669"/>
    <property type="project" value="TreeGrafter"/>
</dbReference>
<feature type="compositionally biased region" description="Low complexity" evidence="17">
    <location>
        <begin position="511"/>
        <end position="520"/>
    </location>
</feature>
<dbReference type="GO" id="GO:0010468">
    <property type="term" value="P:regulation of gene expression"/>
    <property type="evidence" value="ECO:0007669"/>
    <property type="project" value="UniProtKB-ARBA"/>
</dbReference>
<keyword evidence="11" id="KW-0325">Glycoprotein</keyword>
<dbReference type="PANTHER" id="PTHR47134:SF1">
    <property type="entry name" value="TUMOR NECROSIS FACTOR RECEPTOR SUPERFAMILY MEMBER 11A"/>
    <property type="match status" value="1"/>
</dbReference>
<evidence type="ECO:0000256" key="8">
    <source>
        <dbReference type="ARBA" id="ARBA00023136"/>
    </source>
</evidence>
<comment type="subunit">
    <text evidence="15">Monomer and homodimer. Interacts with TRAF1, TRAF2, TRAF3, TRAF5 and TRAF6. Interacts with TRAF6 and MAP3K8; the interaction is required for ERK activation.</text>
</comment>
<dbReference type="GO" id="GO:0005031">
    <property type="term" value="F:tumor necrosis factor receptor activity"/>
    <property type="evidence" value="ECO:0007669"/>
    <property type="project" value="TreeGrafter"/>
</dbReference>